<dbReference type="AlphaFoldDB" id="A0A1H5MNA3"/>
<comment type="subcellular location">
    <subcellularLocation>
        <location evidence="1">Cell membrane</location>
        <topology evidence="1">Multi-pass membrane protein</topology>
    </subcellularLocation>
</comment>
<keyword evidence="3" id="KW-1003">Cell membrane</keyword>
<evidence type="ECO:0000256" key="8">
    <source>
        <dbReference type="SAM" id="Phobius"/>
    </source>
</evidence>
<evidence type="ECO:0000259" key="9">
    <source>
        <dbReference type="Pfam" id="PF09335"/>
    </source>
</evidence>
<feature type="transmembrane region" description="Helical" evidence="8">
    <location>
        <begin position="67"/>
        <end position="87"/>
    </location>
</feature>
<evidence type="ECO:0000313" key="10">
    <source>
        <dbReference type="EMBL" id="SEE90111.1"/>
    </source>
</evidence>
<evidence type="ECO:0000256" key="6">
    <source>
        <dbReference type="ARBA" id="ARBA00023136"/>
    </source>
</evidence>
<keyword evidence="6 8" id="KW-0472">Membrane</keyword>
<dbReference type="InterPro" id="IPR051311">
    <property type="entry name" value="DedA_domain"/>
</dbReference>
<dbReference type="Proteomes" id="UP000181980">
    <property type="component" value="Unassembled WGS sequence"/>
</dbReference>
<reference evidence="11" key="1">
    <citation type="submission" date="2016-10" db="EMBL/GenBank/DDBJ databases">
        <authorList>
            <person name="Varghese N."/>
            <person name="Submissions S."/>
        </authorList>
    </citation>
    <scope>NUCLEOTIDE SEQUENCE [LARGE SCALE GENOMIC DNA]</scope>
    <source>
        <strain evidence="11">DSM 45237</strain>
    </source>
</reference>
<feature type="transmembrane region" description="Helical" evidence="8">
    <location>
        <begin position="176"/>
        <end position="202"/>
    </location>
</feature>
<dbReference type="InterPro" id="IPR032816">
    <property type="entry name" value="VTT_dom"/>
</dbReference>
<evidence type="ECO:0000313" key="11">
    <source>
        <dbReference type="Proteomes" id="UP000181980"/>
    </source>
</evidence>
<organism evidence="10 11">
    <name type="scientific">Jiangella alba</name>
    <dbReference type="NCBI Taxonomy" id="561176"/>
    <lineage>
        <taxon>Bacteria</taxon>
        <taxon>Bacillati</taxon>
        <taxon>Actinomycetota</taxon>
        <taxon>Actinomycetes</taxon>
        <taxon>Jiangellales</taxon>
        <taxon>Jiangellaceae</taxon>
        <taxon>Jiangella</taxon>
    </lineage>
</organism>
<comment type="similarity">
    <text evidence="2">Belongs to the DedA family.</text>
</comment>
<proteinExistence type="inferred from homology"/>
<protein>
    <submittedName>
        <fullName evidence="10">Membrane protein DedA, SNARE-associated domain</fullName>
    </submittedName>
</protein>
<dbReference type="OrthoDB" id="3727474at2"/>
<feature type="transmembrane region" description="Helical" evidence="8">
    <location>
        <begin position="146"/>
        <end position="169"/>
    </location>
</feature>
<dbReference type="PANTHER" id="PTHR42709">
    <property type="entry name" value="ALKALINE PHOSPHATASE LIKE PROTEIN"/>
    <property type="match status" value="1"/>
</dbReference>
<feature type="domain" description="VTT" evidence="9">
    <location>
        <begin position="80"/>
        <end position="199"/>
    </location>
</feature>
<feature type="transmembrane region" description="Helical" evidence="8">
    <location>
        <begin position="35"/>
        <end position="55"/>
    </location>
</feature>
<feature type="region of interest" description="Disordered" evidence="7">
    <location>
        <begin position="244"/>
        <end position="266"/>
    </location>
</feature>
<dbReference type="Pfam" id="PF09335">
    <property type="entry name" value="VTT_dom"/>
    <property type="match status" value="1"/>
</dbReference>
<dbReference type="RefSeq" id="WP_069111688.1">
    <property type="nucleotide sequence ID" value="NZ_FNUC01000003.1"/>
</dbReference>
<accession>A0A1H5MNA3</accession>
<dbReference type="EMBL" id="FNUC01000003">
    <property type="protein sequence ID" value="SEE90111.1"/>
    <property type="molecule type" value="Genomic_DNA"/>
</dbReference>
<dbReference type="PANTHER" id="PTHR42709:SF6">
    <property type="entry name" value="UNDECAPRENYL PHOSPHATE TRANSPORTER A"/>
    <property type="match status" value="1"/>
</dbReference>
<evidence type="ECO:0000256" key="2">
    <source>
        <dbReference type="ARBA" id="ARBA00010792"/>
    </source>
</evidence>
<keyword evidence="4 8" id="KW-0812">Transmembrane</keyword>
<evidence type="ECO:0000256" key="1">
    <source>
        <dbReference type="ARBA" id="ARBA00004651"/>
    </source>
</evidence>
<evidence type="ECO:0000256" key="3">
    <source>
        <dbReference type="ARBA" id="ARBA00022475"/>
    </source>
</evidence>
<evidence type="ECO:0000256" key="4">
    <source>
        <dbReference type="ARBA" id="ARBA00022692"/>
    </source>
</evidence>
<keyword evidence="11" id="KW-1185">Reference proteome</keyword>
<keyword evidence="5 8" id="KW-1133">Transmembrane helix</keyword>
<name>A0A1H5MNA3_9ACTN</name>
<feature type="transmembrane region" description="Helical" evidence="8">
    <location>
        <begin position="94"/>
        <end position="113"/>
    </location>
</feature>
<dbReference type="STRING" id="561176.SAMN04488561_3258"/>
<dbReference type="GO" id="GO:0005886">
    <property type="term" value="C:plasma membrane"/>
    <property type="evidence" value="ECO:0007669"/>
    <property type="project" value="UniProtKB-SubCell"/>
</dbReference>
<feature type="transmembrane region" description="Helical" evidence="8">
    <location>
        <begin position="214"/>
        <end position="233"/>
    </location>
</feature>
<sequence>MSTVERTSSSLAAAGAAPAAIGPWRRFVPWQGRATRLDLALMGAILAVVALGLVLRPLKPFLLASHPVLLAFLTGDLTAIGAAAAFARIGEAPLWLVVAAGAAGMVKLDWLTWWTGRQWGLGIVRMFTTSERALRVAGRATELRPWALRVAVVLAVLPGVPTPVVYAMAGMAGMRLVTFLFLDFAGALAMTGLVAGLGYGLGQQAVDVVLLVDRYASVVSLAMIAVAMLIPVVRRLVRRRRSPAVTAGGSRGRGSGRARRAGEPGR</sequence>
<evidence type="ECO:0000256" key="5">
    <source>
        <dbReference type="ARBA" id="ARBA00022989"/>
    </source>
</evidence>
<evidence type="ECO:0000256" key="7">
    <source>
        <dbReference type="SAM" id="MobiDB-lite"/>
    </source>
</evidence>
<gene>
    <name evidence="10" type="ORF">SAMN04488561_3258</name>
</gene>